<dbReference type="Pfam" id="PF20516">
    <property type="entry name" value="PDDEXK_12"/>
    <property type="match status" value="1"/>
</dbReference>
<dbReference type="InterPro" id="IPR046797">
    <property type="entry name" value="PDDEXK_12"/>
</dbReference>
<protein>
    <recommendedName>
        <fullName evidence="1">PD-(D/E)XK nuclease-like domain-containing protein</fullName>
    </recommendedName>
</protein>
<organism evidence="2 3">
    <name type="scientific">Cytospora mali</name>
    <name type="common">Apple Valsa canker fungus</name>
    <name type="synonym">Valsa mali</name>
    <dbReference type="NCBI Taxonomy" id="578113"/>
    <lineage>
        <taxon>Eukaryota</taxon>
        <taxon>Fungi</taxon>
        <taxon>Dikarya</taxon>
        <taxon>Ascomycota</taxon>
        <taxon>Pezizomycotina</taxon>
        <taxon>Sordariomycetes</taxon>
        <taxon>Sordariomycetidae</taxon>
        <taxon>Diaporthales</taxon>
        <taxon>Cytosporaceae</taxon>
        <taxon>Cytospora</taxon>
    </lineage>
</organism>
<gene>
    <name evidence="2" type="ORF">VP1G_10982</name>
</gene>
<evidence type="ECO:0000313" key="2">
    <source>
        <dbReference type="EMBL" id="KUI57044.1"/>
    </source>
</evidence>
<evidence type="ECO:0000313" key="3">
    <source>
        <dbReference type="Proteomes" id="UP000078576"/>
    </source>
</evidence>
<dbReference type="Proteomes" id="UP000078576">
    <property type="component" value="Unassembled WGS sequence"/>
</dbReference>
<proteinExistence type="predicted"/>
<feature type="domain" description="PD-(D/E)XK nuclease-like" evidence="1">
    <location>
        <begin position="12"/>
        <end position="104"/>
    </location>
</feature>
<name>A0A194UZH2_CYTMA</name>
<dbReference type="OrthoDB" id="5244165at2759"/>
<dbReference type="EMBL" id="KN714695">
    <property type="protein sequence ID" value="KUI57044.1"/>
    <property type="molecule type" value="Genomic_DNA"/>
</dbReference>
<reference evidence="3" key="1">
    <citation type="submission" date="2014-12" db="EMBL/GenBank/DDBJ databases">
        <title>Genome Sequence of Valsa Canker Pathogens Uncovers a Specific Adaption of Colonization on Woody Bark.</title>
        <authorList>
            <person name="Yin Z."/>
            <person name="Liu H."/>
            <person name="Gao X."/>
            <person name="Li Z."/>
            <person name="Song N."/>
            <person name="Ke X."/>
            <person name="Dai Q."/>
            <person name="Wu Y."/>
            <person name="Sun Y."/>
            <person name="Xu J.-R."/>
            <person name="Kang Z.K."/>
            <person name="Wang L."/>
            <person name="Huang L."/>
        </authorList>
    </citation>
    <scope>NUCLEOTIDE SEQUENCE [LARGE SCALE GENOMIC DNA]</scope>
    <source>
        <strain evidence="3">SXYL134</strain>
    </source>
</reference>
<keyword evidence="3" id="KW-1185">Reference proteome</keyword>
<evidence type="ECO:0000259" key="1">
    <source>
        <dbReference type="Pfam" id="PF20516"/>
    </source>
</evidence>
<dbReference type="AlphaFoldDB" id="A0A194UZH2"/>
<accession>A0A194UZH2</accession>
<sequence length="122" mass="13553">MNATPLRSAQHRAILRRKALLGQLRKLKLNKRIFASALLIQVVGHERRLFIARKTADVTGRGETIESITAYGPIPIGSTIGLVELYQLVAALQVIKAWSETTFRMSLEQWLLCDELTGAGIV</sequence>